<reference evidence="1 2" key="1">
    <citation type="submission" date="2017-03" db="EMBL/GenBank/DDBJ databases">
        <authorList>
            <person name="Afonso C.L."/>
            <person name="Miller P.J."/>
            <person name="Scott M.A."/>
            <person name="Spackman E."/>
            <person name="Goraichik I."/>
            <person name="Dimitrov K.M."/>
            <person name="Suarez D.L."/>
            <person name="Swayne D.E."/>
        </authorList>
    </citation>
    <scope>NUCLEOTIDE SEQUENCE [LARGE SCALE GENOMIC DNA]</scope>
    <source>
        <strain evidence="2">8(6)</strain>
    </source>
</reference>
<protein>
    <submittedName>
        <fullName evidence="1">Uncharacterized protein</fullName>
    </submittedName>
</protein>
<evidence type="ECO:0000313" key="1">
    <source>
        <dbReference type="EMBL" id="SMX95841.1"/>
    </source>
</evidence>
<sequence length="71" mass="7581">MDSAAAVTGHFVDIGVNEVDLDKATGVLESAFDEFGQILAVEPARKIEVVPPSGTHRIFMAEDPVPFHQCG</sequence>
<dbReference type="AlphaFoldDB" id="A0A2H1K7T5"/>
<evidence type="ECO:0000313" key="2">
    <source>
        <dbReference type="Proteomes" id="UP000234300"/>
    </source>
</evidence>
<proteinExistence type="predicted"/>
<organism evidence="1 2">
    <name type="scientific">Brevibacterium aurantiacum</name>
    <dbReference type="NCBI Taxonomy" id="273384"/>
    <lineage>
        <taxon>Bacteria</taxon>
        <taxon>Bacillati</taxon>
        <taxon>Actinomycetota</taxon>
        <taxon>Actinomycetes</taxon>
        <taxon>Micrococcales</taxon>
        <taxon>Brevibacteriaceae</taxon>
        <taxon>Brevibacterium</taxon>
    </lineage>
</organism>
<gene>
    <name evidence="1" type="ORF">BAURA86_02503</name>
</gene>
<dbReference type="Proteomes" id="UP000234300">
    <property type="component" value="Unassembled WGS sequence"/>
</dbReference>
<name>A0A2H1K7T5_BREAU</name>
<accession>A0A2H1K7T5</accession>
<dbReference type="EMBL" id="FXZI01000009">
    <property type="protein sequence ID" value="SMX95841.1"/>
    <property type="molecule type" value="Genomic_DNA"/>
</dbReference>